<dbReference type="VEuPathDB" id="FungiDB:P168DRAFT_290625"/>
<dbReference type="Proteomes" id="UP000234254">
    <property type="component" value="Unassembled WGS sequence"/>
</dbReference>
<reference evidence="2" key="1">
    <citation type="submission" date="2016-12" db="EMBL/GenBank/DDBJ databases">
        <title>The genomes of Aspergillus section Nigri reveals drivers in fungal speciation.</title>
        <authorList>
            <consortium name="DOE Joint Genome Institute"/>
            <person name="Vesth T.C."/>
            <person name="Nybo J."/>
            <person name="Theobald S."/>
            <person name="Brandl J."/>
            <person name="Frisvad J.C."/>
            <person name="Nielsen K.F."/>
            <person name="Lyhne E.K."/>
            <person name="Kogle M.E."/>
            <person name="Kuo A."/>
            <person name="Riley R."/>
            <person name="Clum A."/>
            <person name="Nolan M."/>
            <person name="Lipzen A."/>
            <person name="Salamov A."/>
            <person name="Henrissat B."/>
            <person name="Wiebenga A."/>
            <person name="De vries R.P."/>
            <person name="Grigoriev I.V."/>
            <person name="Mortensen U.H."/>
            <person name="Andersen M.R."/>
            <person name="Baker S.E."/>
        </authorList>
    </citation>
    <scope>NUCLEOTIDE SEQUENCE</scope>
    <source>
        <strain evidence="2">IBT 28561</strain>
    </source>
</reference>
<evidence type="ECO:0000256" key="1">
    <source>
        <dbReference type="SAM" id="MobiDB-lite"/>
    </source>
</evidence>
<proteinExistence type="predicted"/>
<gene>
    <name evidence="2" type="ORF">P168DRAFT_290625</name>
</gene>
<dbReference type="OrthoDB" id="443402at2759"/>
<dbReference type="EMBL" id="MSFM01000007">
    <property type="protein sequence ID" value="PKY03454.1"/>
    <property type="molecule type" value="Genomic_DNA"/>
</dbReference>
<feature type="region of interest" description="Disordered" evidence="1">
    <location>
        <begin position="59"/>
        <end position="112"/>
    </location>
</feature>
<protein>
    <submittedName>
        <fullName evidence="2">Uncharacterized protein</fullName>
    </submittedName>
</protein>
<accession>A0A2I1D0P9</accession>
<dbReference type="RefSeq" id="XP_024692048.1">
    <property type="nucleotide sequence ID" value="XM_024837257.1"/>
</dbReference>
<evidence type="ECO:0000313" key="3">
    <source>
        <dbReference type="Proteomes" id="UP000234254"/>
    </source>
</evidence>
<dbReference type="AlphaFoldDB" id="A0A2I1D0P9"/>
<name>A0A2I1D0P9_ASPC2</name>
<evidence type="ECO:0000313" key="2">
    <source>
        <dbReference type="EMBL" id="PKY03454.1"/>
    </source>
</evidence>
<comment type="caution">
    <text evidence="2">The sequence shown here is derived from an EMBL/GenBank/DDBJ whole genome shotgun (WGS) entry which is preliminary data.</text>
</comment>
<keyword evidence="3" id="KW-1185">Reference proteome</keyword>
<dbReference type="GeneID" id="36544781"/>
<sequence length="112" mass="12278">MDPLTALSTASAVVQLVDFGTRILDDTHELYTQGRLVTLQELTTITQDLVHVNHLLAHRPQPGDTTVDPISDAEQVGRLPAPVPIPKRDENSPSPARHWTSSLPTAAKRQRS</sequence>
<organism evidence="2 3">
    <name type="scientific">Aspergillus campestris (strain IBT 28561)</name>
    <dbReference type="NCBI Taxonomy" id="1392248"/>
    <lineage>
        <taxon>Eukaryota</taxon>
        <taxon>Fungi</taxon>
        <taxon>Dikarya</taxon>
        <taxon>Ascomycota</taxon>
        <taxon>Pezizomycotina</taxon>
        <taxon>Eurotiomycetes</taxon>
        <taxon>Eurotiomycetidae</taxon>
        <taxon>Eurotiales</taxon>
        <taxon>Aspergillaceae</taxon>
        <taxon>Aspergillus</taxon>
        <taxon>Aspergillus subgen. Circumdati</taxon>
    </lineage>
</organism>